<evidence type="ECO:0000259" key="1">
    <source>
        <dbReference type="Pfam" id="PF22936"/>
    </source>
</evidence>
<name>A0A0J7KBK8_LASNI</name>
<organism evidence="2 3">
    <name type="scientific">Lasius niger</name>
    <name type="common">Black garden ant</name>
    <dbReference type="NCBI Taxonomy" id="67767"/>
    <lineage>
        <taxon>Eukaryota</taxon>
        <taxon>Metazoa</taxon>
        <taxon>Ecdysozoa</taxon>
        <taxon>Arthropoda</taxon>
        <taxon>Hexapoda</taxon>
        <taxon>Insecta</taxon>
        <taxon>Pterygota</taxon>
        <taxon>Neoptera</taxon>
        <taxon>Endopterygota</taxon>
        <taxon>Hymenoptera</taxon>
        <taxon>Apocrita</taxon>
        <taxon>Aculeata</taxon>
        <taxon>Formicoidea</taxon>
        <taxon>Formicidae</taxon>
        <taxon>Formicinae</taxon>
        <taxon>Lasius</taxon>
        <taxon>Lasius</taxon>
    </lineage>
</organism>
<dbReference type="STRING" id="67767.A0A0J7KBK8"/>
<dbReference type="PaxDb" id="67767-A0A0J7KBK8"/>
<dbReference type="Pfam" id="PF22936">
    <property type="entry name" value="Pol_BBD"/>
    <property type="match status" value="1"/>
</dbReference>
<reference evidence="2 3" key="1">
    <citation type="submission" date="2015-04" db="EMBL/GenBank/DDBJ databases">
        <title>Lasius niger genome sequencing.</title>
        <authorList>
            <person name="Konorov E.A."/>
            <person name="Nikitin M.A."/>
            <person name="Kirill M.V."/>
            <person name="Chang P."/>
        </authorList>
    </citation>
    <scope>NUCLEOTIDE SEQUENCE [LARGE SCALE GENOMIC DNA]</scope>
    <source>
        <tissue evidence="2">Whole</tissue>
    </source>
</reference>
<evidence type="ECO:0000313" key="2">
    <source>
        <dbReference type="EMBL" id="KMQ87748.1"/>
    </source>
</evidence>
<gene>
    <name evidence="2" type="ORF">RF55_12887</name>
</gene>
<protein>
    <submittedName>
        <fullName evidence="2">Integrase core domain protein</fullName>
    </submittedName>
</protein>
<dbReference type="EMBL" id="LBMM01009979">
    <property type="protein sequence ID" value="KMQ87748.1"/>
    <property type="molecule type" value="Genomic_DNA"/>
</dbReference>
<comment type="caution">
    <text evidence="2">The sequence shown here is derived from an EMBL/GenBank/DDBJ whole genome shotgun (WGS) entry which is preliminary data.</text>
</comment>
<evidence type="ECO:0000313" key="3">
    <source>
        <dbReference type="Proteomes" id="UP000036403"/>
    </source>
</evidence>
<dbReference type="AlphaFoldDB" id="A0A0J7KBK8"/>
<dbReference type="OrthoDB" id="7635258at2759"/>
<dbReference type="Pfam" id="PF14223">
    <property type="entry name" value="Retrotran_gag_2"/>
    <property type="match status" value="1"/>
</dbReference>
<accession>A0A0J7KBK8</accession>
<dbReference type="InterPro" id="IPR054722">
    <property type="entry name" value="PolX-like_BBD"/>
</dbReference>
<feature type="domain" description="Retrovirus-related Pol polyprotein from transposon TNT 1-94-like beta-barrel" evidence="1">
    <location>
        <begin position="132"/>
        <end position="195"/>
    </location>
</feature>
<proteinExistence type="predicted"/>
<keyword evidence="3" id="KW-1185">Reference proteome</keyword>
<dbReference type="Proteomes" id="UP000036403">
    <property type="component" value="Unassembled WGS sequence"/>
</dbReference>
<sequence length="197" mass="22374">MKLTEIGDMEIHIATMQELVDKLTALGDEIKDHLIVAILLSSLPDSYSTLITALESRPEEELTLNMVKGKLIDEHKRRQGVPDPAESSSALKYQKWKAKKERNEKANLTEENELRYSICFGIHQGSTDKNIWYMDSGATSHMTSNKDFFNTLESKRLPKVTLADGEEAEAKGIGSGEIQYLDEKKEEIIIKLTYYTY</sequence>